<name>A0A1M5NN70_STRHI</name>
<dbReference type="Proteomes" id="UP000184501">
    <property type="component" value="Unassembled WGS sequence"/>
</dbReference>
<dbReference type="PANTHER" id="PTHR43049:SF1">
    <property type="entry name" value="EARLY ENDOSOME ANTIGEN"/>
    <property type="match status" value="1"/>
</dbReference>
<dbReference type="NCBIfam" id="TIGR02680">
    <property type="entry name" value="TIGR02680 family protein"/>
    <property type="match status" value="1"/>
</dbReference>
<keyword evidence="4" id="KW-1185">Reference proteome</keyword>
<dbReference type="InterPro" id="IPR013496">
    <property type="entry name" value="CHP02680"/>
</dbReference>
<keyword evidence="1" id="KW-0175">Coiled coil</keyword>
<dbReference type="STRING" id="2017.SAMN05444320_11650"/>
<dbReference type="PANTHER" id="PTHR43049">
    <property type="entry name" value="EARLY ENDOSOME ANTIGEN"/>
    <property type="match status" value="1"/>
</dbReference>
<protein>
    <submittedName>
        <fullName evidence="3">TIGR02680 family protein</fullName>
    </submittedName>
</protein>
<proteinExistence type="predicted"/>
<feature type="coiled-coil region" evidence="1">
    <location>
        <begin position="783"/>
        <end position="861"/>
    </location>
</feature>
<evidence type="ECO:0000313" key="3">
    <source>
        <dbReference type="EMBL" id="SHG90960.1"/>
    </source>
</evidence>
<dbReference type="Gene3D" id="3.40.50.300">
    <property type="entry name" value="P-loop containing nucleotide triphosphate hydrolases"/>
    <property type="match status" value="1"/>
</dbReference>
<dbReference type="EMBL" id="FQVN01000016">
    <property type="protein sequence ID" value="SHG90960.1"/>
    <property type="molecule type" value="Genomic_DNA"/>
</dbReference>
<dbReference type="Pfam" id="PF13558">
    <property type="entry name" value="SbcC_Walker_B"/>
    <property type="match status" value="1"/>
</dbReference>
<feature type="coiled-coil region" evidence="1">
    <location>
        <begin position="963"/>
        <end position="1004"/>
    </location>
</feature>
<gene>
    <name evidence="3" type="ORF">SAMN05444320_11650</name>
</gene>
<reference evidence="3 4" key="1">
    <citation type="submission" date="2016-11" db="EMBL/GenBank/DDBJ databases">
        <authorList>
            <person name="Jaros S."/>
            <person name="Januszkiewicz K."/>
            <person name="Wedrychowicz H."/>
        </authorList>
    </citation>
    <scope>NUCLEOTIDE SEQUENCE [LARGE SCALE GENOMIC DNA]</scope>
    <source>
        <strain evidence="3 4">DSM 44523</strain>
    </source>
</reference>
<evidence type="ECO:0000256" key="1">
    <source>
        <dbReference type="SAM" id="Coils"/>
    </source>
</evidence>
<evidence type="ECO:0000313" key="4">
    <source>
        <dbReference type="Proteomes" id="UP000184501"/>
    </source>
</evidence>
<dbReference type="SUPFAM" id="SSF52540">
    <property type="entry name" value="P-loop containing nucleoside triphosphate hydrolases"/>
    <property type="match status" value="1"/>
</dbReference>
<feature type="region of interest" description="Disordered" evidence="2">
    <location>
        <begin position="1048"/>
        <end position="1071"/>
    </location>
</feature>
<dbReference type="InterPro" id="IPR027417">
    <property type="entry name" value="P-loop_NTPase"/>
</dbReference>
<organism evidence="3 4">
    <name type="scientific">Streptoalloteichus hindustanus</name>
    <dbReference type="NCBI Taxonomy" id="2017"/>
    <lineage>
        <taxon>Bacteria</taxon>
        <taxon>Bacillati</taxon>
        <taxon>Actinomycetota</taxon>
        <taxon>Actinomycetes</taxon>
        <taxon>Pseudonocardiales</taxon>
        <taxon>Pseudonocardiaceae</taxon>
        <taxon>Streptoalloteichus</taxon>
    </lineage>
</organism>
<sequence length="1416" mass="151591">MTTSVSPRWQLHRGGIVNVWQYAEQTFDFSGGRAIFQGTNGSGKSRTLELLLPLCLDGDLRQLGSKGFDTVSIRRLMLDDYDGGPNRIGYAWIELRRVGANGGAGGGTTGGVDEPDAEYLTCGIGVKASKTSQQITDSWRFVTAERVGVDLRLVGPDGVPLGPAQLRDALGADCVLEDAPFRAKIAETVYGVPAARYSDLLHLQRTLRNPDVGLKVLEGQLEQILTDALPPLDAGLVEQLATSFEDLESIRTNITRLTRADSALGAFLSSYRGYALAQLRAAGDRLTGARDSLASLRSDVDRQTQRLETARRQRAEADAEVAAMEATEGRLETRIDAVKSSPVYRDLRDLQDREQLVARSRTAAETALDAAARQRAQEDRSVDSVLAVLRRFAQDTGAADALAERGREQLAGAGLDASACPRPPAAPAADAAVLADEVRAKPDADADPLPIERRMPPAVDAAALLAALDAAADQAGRAVAAARQRAALTDALRHRAVELDRHRTRVEELHRGAREAQIAATEAAGRRNQAGQRLADAAAVWLEQCAGWLGVGPLAELPAADRPVLPTADELVATRTASRSARESVRQWATPHQRIAAQQLLAAEQTVNTARGAIAERDAELRALRGGVQSEPARPPFATAERDPGAGAPFYRLVDFADSLAEERRAGLEAALQASGLLTAWVTADGQVADPELADLLAVTAPAVAGPSLADVLTPAPEPGCPVPAEVVRGVLAAVALSDEPTGGLAVSTLGQWSAGVLTGAWRKDAAEYVGAGAREAARQRRISALEDELDVLRGELAAAQHEMEDARAVTTTWQRHLDAFPDDGDLIAAHATLASAREAAAEAERRSVTLREQHREAERRWTAASGELARDTAEAGLAADTAELERAHRAAEQARHSVEQLRDTLVERCAGTVADLTDAVNHHHAAVADRIEAETAADRACVEYAEQAAALTELTGAVGGEAQQVADQLAALEEQRRQLRRDLPAARERVASLREQVTKAETLLETRRGQLGGREDDALRAEEGFRATLTAPGVWAAAVGLATATDANTDSTQDPAGAGAGSEDADLAGPPLDDLDAALAAVAAAPDQRVASEGTVITKLQALQTALAGTHDIAAETYAGVLTVTVTGEEGPRPVAEAAHRVATRLAEQRGYLGERYQEIFATYLIRDLAERLRGQIAVAEDLCRRMNDVLERARSSQGVHVRLEWRPSAALDEGTRQALDLVRMPFAQRTSEQDDALRRVFTERIEAERDAHSAGYAEILARALDYRSWYSFTVRVRDTGPDGRPRDRRLRQLSSGETRLVSYVTLFAAAASFYDAVGASPAGEGAPEGGLAGPLRLVLLDEAFERLDDPTIARLLGLLVDLDMDWIITWPSGWGVSPKIPRMHIYDVLRPKTGRGIACTHTTWDGAGLDREDL</sequence>
<evidence type="ECO:0000256" key="2">
    <source>
        <dbReference type="SAM" id="MobiDB-lite"/>
    </source>
</evidence>
<feature type="coiled-coil region" evidence="1">
    <location>
        <begin position="293"/>
        <end position="327"/>
    </location>
</feature>
<accession>A0A1M5NN70</accession>
<dbReference type="RefSeq" id="WP_234996001.1">
    <property type="nucleotide sequence ID" value="NZ_FQVN01000016.1"/>
</dbReference>